<protein>
    <submittedName>
        <fullName evidence="2">Uncharacterized protein</fullName>
    </submittedName>
</protein>
<dbReference type="AlphaFoldDB" id="A0AAV2H545"/>
<gene>
    <name evidence="2" type="ORF">GSLYS_00002403001</name>
</gene>
<sequence length="542" mass="60340">MDKDIENCISDVEEAITKNKEKEDMDTAVGSSVFKRKRQDSSDAVSNSDNEIERKIRKVSSEVISAVAEDNKNRLGKEQEENCTVSVKSQDILTSEPEDNSTAHESGKQMLTSECTDNSIIPDHGQAILTSEHEDNVTVPESGQEILTLEHGEKFTAQEMGQEILTSVREDNSTAPESDQEILTSEYENESTEPGSGQDKLKSESENKSHAPESNETCLTSEIDSSTASESGQEMLKTEYKDHSKVLETGQELLISDREDDATVKDISQEILVSEHDGNATLPGHVEEIASSKNENKSIVTECGQEILTSEQTDNKSEQNCEVIPTKPISEEDALSRFEMEVERAWKVVNSLTGFKLGIVPPMCLSQGQQVGHWIKLSREVIPFVYVTSTGDSITDVHEIPFSSDDIKTKFSTASLLIPEYVNRVINQLELKQSDAQESVKEMLKGLYSLLQSFIKDVDSITLSSTTRNLPQTLSKIKELEHSIDQLSIIDRSDLTTPTEKMVTITESHLLCFIIGLGDEFTQKMIDITDERAMHKSPYFII</sequence>
<dbReference type="Proteomes" id="UP001497497">
    <property type="component" value="Unassembled WGS sequence"/>
</dbReference>
<feature type="compositionally biased region" description="Basic and acidic residues" evidence="1">
    <location>
        <begin position="199"/>
        <end position="213"/>
    </location>
</feature>
<feature type="compositionally biased region" description="Polar residues" evidence="1">
    <location>
        <begin position="214"/>
        <end position="232"/>
    </location>
</feature>
<feature type="region of interest" description="Disordered" evidence="1">
    <location>
        <begin position="17"/>
        <end position="54"/>
    </location>
</feature>
<feature type="compositionally biased region" description="Polar residues" evidence="1">
    <location>
        <begin position="109"/>
        <end position="119"/>
    </location>
</feature>
<name>A0AAV2H545_LYMST</name>
<evidence type="ECO:0000256" key="1">
    <source>
        <dbReference type="SAM" id="MobiDB-lite"/>
    </source>
</evidence>
<organism evidence="2 3">
    <name type="scientific">Lymnaea stagnalis</name>
    <name type="common">Great pond snail</name>
    <name type="synonym">Helix stagnalis</name>
    <dbReference type="NCBI Taxonomy" id="6523"/>
    <lineage>
        <taxon>Eukaryota</taxon>
        <taxon>Metazoa</taxon>
        <taxon>Spiralia</taxon>
        <taxon>Lophotrochozoa</taxon>
        <taxon>Mollusca</taxon>
        <taxon>Gastropoda</taxon>
        <taxon>Heterobranchia</taxon>
        <taxon>Euthyneura</taxon>
        <taxon>Panpulmonata</taxon>
        <taxon>Hygrophila</taxon>
        <taxon>Lymnaeoidea</taxon>
        <taxon>Lymnaeidae</taxon>
        <taxon>Lymnaea</taxon>
    </lineage>
</organism>
<dbReference type="EMBL" id="CAXITT010000029">
    <property type="protein sequence ID" value="CAL1528233.1"/>
    <property type="molecule type" value="Genomic_DNA"/>
</dbReference>
<proteinExistence type="predicted"/>
<feature type="compositionally biased region" description="Polar residues" evidence="1">
    <location>
        <begin position="82"/>
        <end position="93"/>
    </location>
</feature>
<feature type="non-terminal residue" evidence="2">
    <location>
        <position position="542"/>
    </location>
</feature>
<comment type="caution">
    <text evidence="2">The sequence shown here is derived from an EMBL/GenBank/DDBJ whole genome shotgun (WGS) entry which is preliminary data.</text>
</comment>
<evidence type="ECO:0000313" key="3">
    <source>
        <dbReference type="Proteomes" id="UP001497497"/>
    </source>
</evidence>
<accession>A0AAV2H545</accession>
<feature type="region of interest" description="Disordered" evidence="1">
    <location>
        <begin position="75"/>
        <end position="236"/>
    </location>
</feature>
<evidence type="ECO:0000313" key="2">
    <source>
        <dbReference type="EMBL" id="CAL1528233.1"/>
    </source>
</evidence>
<feature type="compositionally biased region" description="Polar residues" evidence="1">
    <location>
        <begin position="173"/>
        <end position="183"/>
    </location>
</feature>
<keyword evidence="3" id="KW-1185">Reference proteome</keyword>
<reference evidence="2 3" key="1">
    <citation type="submission" date="2024-04" db="EMBL/GenBank/DDBJ databases">
        <authorList>
            <consortium name="Genoscope - CEA"/>
            <person name="William W."/>
        </authorList>
    </citation>
    <scope>NUCLEOTIDE SEQUENCE [LARGE SCALE GENOMIC DNA]</scope>
</reference>